<keyword evidence="5" id="KW-1185">Reference proteome</keyword>
<dbReference type="Pfam" id="PF15979">
    <property type="entry name" value="Glyco_hydro_115"/>
    <property type="match status" value="1"/>
</dbReference>
<evidence type="ECO:0000313" key="5">
    <source>
        <dbReference type="Proteomes" id="UP001589813"/>
    </source>
</evidence>
<proteinExistence type="predicted"/>
<dbReference type="EMBL" id="JBHLXP010000001">
    <property type="protein sequence ID" value="MFC0047301.1"/>
    <property type="molecule type" value="Genomic_DNA"/>
</dbReference>
<evidence type="ECO:0000256" key="1">
    <source>
        <dbReference type="ARBA" id="ARBA00022801"/>
    </source>
</evidence>
<dbReference type="RefSeq" id="WP_377240465.1">
    <property type="nucleotide sequence ID" value="NZ_JBHLXP010000001.1"/>
</dbReference>
<dbReference type="InterPro" id="IPR042301">
    <property type="entry name" value="GH115_sf"/>
</dbReference>
<feature type="chain" id="PRO_5045297028" evidence="2">
    <location>
        <begin position="25"/>
        <end position="1003"/>
    </location>
</feature>
<dbReference type="Gene3D" id="3.30.379.10">
    <property type="entry name" value="Chitobiase/beta-hexosaminidase domain 2-like"/>
    <property type="match status" value="1"/>
</dbReference>
<dbReference type="Gene3D" id="2.60.120.1620">
    <property type="match status" value="1"/>
</dbReference>
<dbReference type="Proteomes" id="UP001589813">
    <property type="component" value="Unassembled WGS sequence"/>
</dbReference>
<keyword evidence="1 4" id="KW-0378">Hydrolase</keyword>
<name>A0ABV6B8V3_9GAMM</name>
<gene>
    <name evidence="4" type="ORF">ACFFJP_03225</name>
</gene>
<dbReference type="Gene3D" id="3.20.20.520">
    <property type="entry name" value="Glycosyl hydrolase family 115"/>
    <property type="match status" value="1"/>
</dbReference>
<feature type="domain" description="Gylcosyl hydrolase 115 C-terminal" evidence="3">
    <location>
        <begin position="817"/>
        <end position="992"/>
    </location>
</feature>
<reference evidence="4 5" key="1">
    <citation type="submission" date="2024-09" db="EMBL/GenBank/DDBJ databases">
        <authorList>
            <person name="Sun Q."/>
            <person name="Mori K."/>
        </authorList>
    </citation>
    <scope>NUCLEOTIDE SEQUENCE [LARGE SCALE GENOMIC DNA]</scope>
    <source>
        <strain evidence="4 5">KCTC 23315</strain>
    </source>
</reference>
<dbReference type="GO" id="GO:0016787">
    <property type="term" value="F:hydrolase activity"/>
    <property type="evidence" value="ECO:0007669"/>
    <property type="project" value="UniProtKB-KW"/>
</dbReference>
<sequence length="1003" mass="111944">MRSGLSVFGAAAFCLWWCGSLALAAEPAPAAVPYVVTEPASPADFALVGEQTATKMLVDRQDHKGLLRAVATLQQDIRKVTGRQLPMLHSVVAGTEQGLALIVGSLDQSALLADLVQRGKLDVSAIKGRWEAFQISLVEAPLPGIRQALVIAGSDKRGAIFGVYDLAEQMGVSPWVWWADVPVKTSKMLYIKAGTFKVDAPKVKYRGIFLNDEYPALTSWVMQKYGGYNHQFYQQVFELLLRLKANFLWPAMWNNAFADDDPQNAIVADEMGIVMSNSHHEPMMRADKEWNRYGKGPWEYSKNREAIYQFWQHGAARHKNLESIFTLGMRGQEDEPMSEGENIGLLEKIVADQRQILAETFKNRDVSTVPQVWALYKEVQGFYERGMRVPEDVTLLWSDDNFGHLRRLPTLDERNRSGGAGVYYHFDYVGGPRSYTWINSTPIAKIWQQMELAWRYQADRIWIVNVGDLKPMEYPIDFFLRMAWNPTQFTAGNLEQYARDFATQQFGPEHSTEIAWLLEGYSRHNGRRRPEAMTAQSYPLLANQEAARVSTELADLAARSSTLLAKLPKNQQDAFIQLVDHPVQATQALFELYHAEARNQLLASQGRRETNAAAADVKRWFDRDAALTARYHAIGSTSDKTGRWDQLMAQPHIGLRYWRNPEANTMPVLLTNQPIEAADMGVAAEGSSASWPQSDDLGHSLTLPRFDRLGMQQRVIDIFNRGSQPFQFEAKVVDASSGKNKAGWLQISASQAEVKTSYPLKVSIDWSKTQPGLNQAEVWVKGTGYGWAKIKVTALDSPAARAPAIQPALAARQNAPFADADGYIAVNASSAQVQGNSTERYWQQVAGLGRFLLDEQAGSMVAVTPADQLVDTSPAAIKQAPHLLFPLYFQQAGEFNLQLYLSPALQITPGRGVRLAVALDDAEPQLLDLMANYDDKVWQQSVLDNIRILGHRLQVASPGLHQLRVYLVDPAVVLQKITIDTGGLQPGYVGPVQSRRLHPQENQ</sequence>
<evidence type="ECO:0000313" key="4">
    <source>
        <dbReference type="EMBL" id="MFC0047301.1"/>
    </source>
</evidence>
<dbReference type="Pfam" id="PF17829">
    <property type="entry name" value="GH115_C"/>
    <property type="match status" value="1"/>
</dbReference>
<feature type="signal peptide" evidence="2">
    <location>
        <begin position="1"/>
        <end position="24"/>
    </location>
</feature>
<evidence type="ECO:0000259" key="3">
    <source>
        <dbReference type="Pfam" id="PF17829"/>
    </source>
</evidence>
<accession>A0ABV6B8V3</accession>
<keyword evidence="2" id="KW-0732">Signal</keyword>
<comment type="caution">
    <text evidence="4">The sequence shown here is derived from an EMBL/GenBank/DDBJ whole genome shotgun (WGS) entry which is preliminary data.</text>
</comment>
<dbReference type="Gene3D" id="1.20.58.2150">
    <property type="match status" value="1"/>
</dbReference>
<dbReference type="InterPro" id="IPR029018">
    <property type="entry name" value="Hex-like_dom2"/>
</dbReference>
<protein>
    <submittedName>
        <fullName evidence="4">Glycosyl hydrolase 115 family protein</fullName>
    </submittedName>
</protein>
<organism evidence="4 5">
    <name type="scientific">Rheinheimera tilapiae</name>
    <dbReference type="NCBI Taxonomy" id="875043"/>
    <lineage>
        <taxon>Bacteria</taxon>
        <taxon>Pseudomonadati</taxon>
        <taxon>Pseudomonadota</taxon>
        <taxon>Gammaproteobacteria</taxon>
        <taxon>Chromatiales</taxon>
        <taxon>Chromatiaceae</taxon>
        <taxon>Rheinheimera</taxon>
    </lineage>
</organism>
<dbReference type="InterPro" id="IPR031924">
    <property type="entry name" value="GH115"/>
</dbReference>
<dbReference type="PANTHER" id="PTHR37842:SF2">
    <property type="entry name" value="GYLCOSYL HYDROLASE 115 C-TERMINAL DOMAIN-CONTAINING PROTEIN"/>
    <property type="match status" value="1"/>
</dbReference>
<dbReference type="SUPFAM" id="SSF55545">
    <property type="entry name" value="beta-N-acetylhexosaminidase-like domain"/>
    <property type="match status" value="1"/>
</dbReference>
<dbReference type="InterPro" id="IPR041437">
    <property type="entry name" value="GH115_C"/>
</dbReference>
<dbReference type="PANTHER" id="PTHR37842">
    <property type="match status" value="1"/>
</dbReference>
<evidence type="ECO:0000256" key="2">
    <source>
        <dbReference type="SAM" id="SignalP"/>
    </source>
</evidence>